<reference evidence="4" key="1">
    <citation type="submission" date="2022-08" db="EMBL/GenBank/DDBJ databases">
        <title>Genomic Encyclopedia of Type Strains, Phase V (KMG-V): Genome sequencing to study the core and pangenomes of soil and plant-associated prokaryotes.</title>
        <authorList>
            <person name="Whitman W."/>
        </authorList>
    </citation>
    <scope>NUCLEOTIDE SEQUENCE</scope>
    <source>
        <strain evidence="4">SP3026</strain>
    </source>
</reference>
<evidence type="ECO:0000259" key="3">
    <source>
        <dbReference type="Pfam" id="PF02470"/>
    </source>
</evidence>
<name>A0A9X2V1Z8_9BACT</name>
<dbReference type="PANTHER" id="PTHR33371:SF4">
    <property type="entry name" value="INTERMEMBRANE PHOSPHOLIPID TRANSPORT SYSTEM BINDING PROTEIN MLAD"/>
    <property type="match status" value="1"/>
</dbReference>
<dbReference type="Pfam" id="PF02470">
    <property type="entry name" value="MlaD"/>
    <property type="match status" value="1"/>
</dbReference>
<keyword evidence="2" id="KW-1133">Transmembrane helix</keyword>
<dbReference type="AlphaFoldDB" id="A0A9X2V1Z8"/>
<proteinExistence type="predicted"/>
<organism evidence="4 5">
    <name type="scientific">Salinibacter ruber</name>
    <dbReference type="NCBI Taxonomy" id="146919"/>
    <lineage>
        <taxon>Bacteria</taxon>
        <taxon>Pseudomonadati</taxon>
        <taxon>Rhodothermota</taxon>
        <taxon>Rhodothermia</taxon>
        <taxon>Rhodothermales</taxon>
        <taxon>Salinibacteraceae</taxon>
        <taxon>Salinibacter</taxon>
    </lineage>
</organism>
<keyword evidence="2" id="KW-0812">Transmembrane</keyword>
<gene>
    <name evidence="4" type="ORF">GGP45_000019</name>
</gene>
<accession>A0A9X2V1Z8</accession>
<feature type="transmembrane region" description="Helical" evidence="2">
    <location>
        <begin position="20"/>
        <end position="38"/>
    </location>
</feature>
<dbReference type="Proteomes" id="UP001155144">
    <property type="component" value="Unassembled WGS sequence"/>
</dbReference>
<evidence type="ECO:0000313" key="5">
    <source>
        <dbReference type="Proteomes" id="UP001155144"/>
    </source>
</evidence>
<evidence type="ECO:0000256" key="1">
    <source>
        <dbReference type="SAM" id="Coils"/>
    </source>
</evidence>
<dbReference type="InterPro" id="IPR003399">
    <property type="entry name" value="Mce/MlaD"/>
</dbReference>
<protein>
    <submittedName>
        <fullName evidence="4">Phospholipid/cholesterol/gamma-HCH transport system substrate-binding protein</fullName>
    </submittedName>
</protein>
<dbReference type="PANTHER" id="PTHR33371">
    <property type="entry name" value="INTERMEMBRANE PHOSPHOLIPID TRANSPORT SYSTEM BINDING PROTEIN MLAD-RELATED"/>
    <property type="match status" value="1"/>
</dbReference>
<keyword evidence="1" id="KW-0175">Coiled coil</keyword>
<dbReference type="EMBL" id="JANUBL010000001">
    <property type="protein sequence ID" value="MCS4119701.1"/>
    <property type="molecule type" value="Genomic_DNA"/>
</dbReference>
<keyword evidence="2" id="KW-0472">Membrane</keyword>
<feature type="coiled-coil region" evidence="1">
    <location>
        <begin position="236"/>
        <end position="263"/>
    </location>
</feature>
<evidence type="ECO:0000313" key="4">
    <source>
        <dbReference type="EMBL" id="MCS4119701.1"/>
    </source>
</evidence>
<feature type="domain" description="Mce/MlaD" evidence="3">
    <location>
        <begin position="46"/>
        <end position="121"/>
    </location>
</feature>
<comment type="caution">
    <text evidence="4">The sequence shown here is derived from an EMBL/GenBank/DDBJ whole genome shotgun (WGS) entry which is preliminary data.</text>
</comment>
<dbReference type="InterPro" id="IPR052336">
    <property type="entry name" value="MlaD_Phospholipid_Transporter"/>
</dbReference>
<evidence type="ECO:0000256" key="2">
    <source>
        <dbReference type="SAM" id="Phobius"/>
    </source>
</evidence>
<dbReference type="RefSeq" id="WP_118839487.1">
    <property type="nucleotide sequence ID" value="NZ_CP030356.1"/>
</dbReference>
<sequence>MSTARSDDKEQQRFWNEFRIGVLAVGAIALLFLGVRFLQGTPLLGRTYALVAQFERADGIAEGTPVTVRGLPVGTVEDVSLSGEGGVRARLRIQDDVGLTEGTTATIRGLAALDDVSVSLQRTPGGKPLSPGARISTAKGGTLEELRKRAVPIAQRVDSALVEATGTFSEARQVLGNSEPEVQALLTNLQSASAGVESFVQSERDRLHRVLVHLEETSASMKALAGDLEHVTGSNRDTLEQAVQDAERTVHHTRRTAKSLEQSAQELETILSGLRRGEGTAGQLLTDPRLYRRLDSISVRVDSILSDFQRRPGHYLDTTVEIF</sequence>